<organism evidence="9 10">
    <name type="scientific">Daucus carota subsp. sativus</name>
    <name type="common">Carrot</name>
    <dbReference type="NCBI Taxonomy" id="79200"/>
    <lineage>
        <taxon>Eukaryota</taxon>
        <taxon>Viridiplantae</taxon>
        <taxon>Streptophyta</taxon>
        <taxon>Embryophyta</taxon>
        <taxon>Tracheophyta</taxon>
        <taxon>Spermatophyta</taxon>
        <taxon>Magnoliopsida</taxon>
        <taxon>eudicotyledons</taxon>
        <taxon>Gunneridae</taxon>
        <taxon>Pentapetalae</taxon>
        <taxon>asterids</taxon>
        <taxon>campanulids</taxon>
        <taxon>Apiales</taxon>
        <taxon>Apiaceae</taxon>
        <taxon>Apioideae</taxon>
        <taxon>Scandiceae</taxon>
        <taxon>Daucinae</taxon>
        <taxon>Daucus</taxon>
        <taxon>Daucus sect. Daucus</taxon>
    </lineage>
</organism>
<keyword evidence="10" id="KW-1185">Reference proteome</keyword>
<evidence type="ECO:0000256" key="1">
    <source>
        <dbReference type="ARBA" id="ARBA00012612"/>
    </source>
</evidence>
<dbReference type="PANTHER" id="PTHR13871">
    <property type="entry name" value="THIOREDOXIN"/>
    <property type="match status" value="1"/>
</dbReference>
<evidence type="ECO:0000259" key="8">
    <source>
        <dbReference type="Pfam" id="PF13905"/>
    </source>
</evidence>
<evidence type="ECO:0000256" key="7">
    <source>
        <dbReference type="SAM" id="MobiDB-lite"/>
    </source>
</evidence>
<sequence length="575" mass="67350">MRLGAMARGLKLGSTRLSRKRKRDDHDAYESTRRPRVGLKKRGRRRIPILKIGDRINLSKVLFTKHRDFLVTYKNRNSPVRAEHLEGKTVVLHFVPLVPWNPHLRLYVESLIDTYNALHPYGDFEVVFVGVKIGTFPSDQHTLLNPSLEKCFEEKFSIMPWTAVPFSDIVSQKSLERRLRFPFSRFVYDVYTVSVVLDPSGLVLQCQADDFFLWYGARAYPFTLEKIDYLMSADKEMSKHPSVTRLLTSFGRDYVINRDNQEVPVRDLENKVVALYFYEHCPYDDLTEEIQVVYEKLADRAQFEIVLVYVHDSFDSCEFASEKSFCKILNKMSWLALPFKDPRCKYLKRIFNYPAELNGWDPDPRLVIIGPQGKYFEPYGADILNRFGMSAFPFTRRRAAELESESEYIKSLKLDMLLDPRTSFSRANGTKVKLSQVMGKRIMLIIENGWGFRYPEFWTKLKEIYLKMKNTENEFEVLHAPYEYVADSYAKYVGTIPWLRHSTFRLQSKKYAQLQRVLRGGVGLLAFDPDGRIVRKTQYPSIEEENFPFYAGSLFEEALRGLAKKLEWDRWLVEV</sequence>
<gene>
    <name evidence="9" type="ORF">DCAR_0418343</name>
</gene>
<keyword evidence="4" id="KW-0520">NAD</keyword>
<comment type="catalytic activity">
    <reaction evidence="5">
        <text>[protein]-dithiol + NAD(+) = [protein]-disulfide + NADH + H(+)</text>
        <dbReference type="Rhea" id="RHEA:18749"/>
        <dbReference type="Rhea" id="RHEA-COMP:10593"/>
        <dbReference type="Rhea" id="RHEA-COMP:10594"/>
        <dbReference type="ChEBI" id="CHEBI:15378"/>
        <dbReference type="ChEBI" id="CHEBI:29950"/>
        <dbReference type="ChEBI" id="CHEBI:50058"/>
        <dbReference type="ChEBI" id="CHEBI:57540"/>
        <dbReference type="ChEBI" id="CHEBI:57945"/>
        <dbReference type="EC" id="1.8.1.8"/>
    </reaction>
</comment>
<feature type="domain" description="Thioredoxin-like fold" evidence="8">
    <location>
        <begin position="270"/>
        <end position="374"/>
    </location>
</feature>
<comment type="catalytic activity">
    <reaction evidence="6">
        <text>[protein]-dithiol + NADP(+) = [protein]-disulfide + NADPH + H(+)</text>
        <dbReference type="Rhea" id="RHEA:18753"/>
        <dbReference type="Rhea" id="RHEA-COMP:10593"/>
        <dbReference type="Rhea" id="RHEA-COMP:10594"/>
        <dbReference type="ChEBI" id="CHEBI:15378"/>
        <dbReference type="ChEBI" id="CHEBI:29950"/>
        <dbReference type="ChEBI" id="CHEBI:50058"/>
        <dbReference type="ChEBI" id="CHEBI:57783"/>
        <dbReference type="ChEBI" id="CHEBI:58349"/>
        <dbReference type="EC" id="1.8.1.8"/>
    </reaction>
</comment>
<accession>A0AAF0X011</accession>
<evidence type="ECO:0000256" key="2">
    <source>
        <dbReference type="ARBA" id="ARBA00022737"/>
    </source>
</evidence>
<evidence type="ECO:0000256" key="3">
    <source>
        <dbReference type="ARBA" id="ARBA00023002"/>
    </source>
</evidence>
<dbReference type="InterPro" id="IPR012336">
    <property type="entry name" value="Thioredoxin-like_fold"/>
</dbReference>
<protein>
    <recommendedName>
        <fullName evidence="1">protein-disulfide reductase</fullName>
        <ecNumber evidence="1">1.8.1.8</ecNumber>
    </recommendedName>
</protein>
<dbReference type="InterPro" id="IPR052259">
    <property type="entry name" value="Nucleoredoxin-like"/>
</dbReference>
<evidence type="ECO:0000256" key="6">
    <source>
        <dbReference type="ARBA" id="ARBA00047804"/>
    </source>
</evidence>
<dbReference type="GO" id="GO:0047134">
    <property type="term" value="F:protein-disulfide reductase [NAD(P)H] activity"/>
    <property type="evidence" value="ECO:0007669"/>
    <property type="project" value="UniProtKB-EC"/>
</dbReference>
<dbReference type="AlphaFoldDB" id="A0AAF0X011"/>
<name>A0AAF0X011_DAUCS</name>
<dbReference type="KEGG" id="dcr:108215615"/>
<dbReference type="Gene3D" id="3.40.30.10">
    <property type="entry name" value="Glutaredoxin"/>
    <property type="match status" value="3"/>
</dbReference>
<reference evidence="9" key="2">
    <citation type="submission" date="2022-03" db="EMBL/GenBank/DDBJ databases">
        <title>Draft title - Genomic analysis of global carrot germplasm unveils the trajectory of domestication and the origin of high carotenoid orange carrot.</title>
        <authorList>
            <person name="Iorizzo M."/>
            <person name="Ellison S."/>
            <person name="Senalik D."/>
            <person name="Macko-Podgorni A."/>
            <person name="Grzebelus D."/>
            <person name="Bostan H."/>
            <person name="Rolling W."/>
            <person name="Curaba J."/>
            <person name="Simon P."/>
        </authorList>
    </citation>
    <scope>NUCLEOTIDE SEQUENCE</scope>
    <source>
        <tissue evidence="9">Leaf</tissue>
    </source>
</reference>
<dbReference type="Proteomes" id="UP000077755">
    <property type="component" value="Chromosome 4"/>
</dbReference>
<dbReference type="PANTHER" id="PTHR13871:SF96">
    <property type="entry name" value="THIOREDOXIN DOMAIN-CONTAINING PROTEIN"/>
    <property type="match status" value="1"/>
</dbReference>
<reference evidence="9" key="1">
    <citation type="journal article" date="2016" name="Nat. Genet.">
        <title>A high-quality carrot genome assembly provides new insights into carotenoid accumulation and asterid genome evolution.</title>
        <authorList>
            <person name="Iorizzo M."/>
            <person name="Ellison S."/>
            <person name="Senalik D."/>
            <person name="Zeng P."/>
            <person name="Satapoomin P."/>
            <person name="Huang J."/>
            <person name="Bowman M."/>
            <person name="Iovene M."/>
            <person name="Sanseverino W."/>
            <person name="Cavagnaro P."/>
            <person name="Yildiz M."/>
            <person name="Macko-Podgorni A."/>
            <person name="Moranska E."/>
            <person name="Grzebelus E."/>
            <person name="Grzebelus D."/>
            <person name="Ashrafi H."/>
            <person name="Zheng Z."/>
            <person name="Cheng S."/>
            <person name="Spooner D."/>
            <person name="Van Deynze A."/>
            <person name="Simon P."/>
        </authorList>
    </citation>
    <scope>NUCLEOTIDE SEQUENCE</scope>
    <source>
        <tissue evidence="9">Leaf</tissue>
    </source>
</reference>
<dbReference type="EMBL" id="CP093346">
    <property type="protein sequence ID" value="WOG98997.1"/>
    <property type="molecule type" value="Genomic_DNA"/>
</dbReference>
<dbReference type="InterPro" id="IPR036249">
    <property type="entry name" value="Thioredoxin-like_sf"/>
</dbReference>
<evidence type="ECO:0000313" key="9">
    <source>
        <dbReference type="EMBL" id="WOG98997.1"/>
    </source>
</evidence>
<feature type="compositionally biased region" description="Basic and acidic residues" evidence="7">
    <location>
        <begin position="24"/>
        <end position="33"/>
    </location>
</feature>
<dbReference type="EC" id="1.8.1.8" evidence="1"/>
<keyword evidence="2" id="KW-0677">Repeat</keyword>
<evidence type="ECO:0000256" key="4">
    <source>
        <dbReference type="ARBA" id="ARBA00023027"/>
    </source>
</evidence>
<feature type="region of interest" description="Disordered" evidence="7">
    <location>
        <begin position="14"/>
        <end position="37"/>
    </location>
</feature>
<proteinExistence type="predicted"/>
<dbReference type="SUPFAM" id="SSF52833">
    <property type="entry name" value="Thioredoxin-like"/>
    <property type="match status" value="1"/>
</dbReference>
<dbReference type="Pfam" id="PF13905">
    <property type="entry name" value="Thioredoxin_8"/>
    <property type="match status" value="1"/>
</dbReference>
<evidence type="ECO:0000256" key="5">
    <source>
        <dbReference type="ARBA" id="ARBA00047388"/>
    </source>
</evidence>
<keyword evidence="3" id="KW-0560">Oxidoreductase</keyword>
<evidence type="ECO:0000313" key="10">
    <source>
        <dbReference type="Proteomes" id="UP000077755"/>
    </source>
</evidence>